<feature type="transmembrane region" description="Helical" evidence="7">
    <location>
        <begin position="176"/>
        <end position="195"/>
    </location>
</feature>
<keyword evidence="5 7" id="KW-1133">Transmembrane helix</keyword>
<dbReference type="InterPro" id="IPR004752">
    <property type="entry name" value="AmpG_permease/AT-1"/>
</dbReference>
<dbReference type="KEGG" id="tmo:TMO_0257"/>
<evidence type="ECO:0000256" key="6">
    <source>
        <dbReference type="ARBA" id="ARBA00023136"/>
    </source>
</evidence>
<accession>I3TH58</accession>
<feature type="transmembrane region" description="Helical" evidence="7">
    <location>
        <begin position="46"/>
        <end position="67"/>
    </location>
</feature>
<evidence type="ECO:0000256" key="3">
    <source>
        <dbReference type="ARBA" id="ARBA00022448"/>
    </source>
</evidence>
<comment type="similarity">
    <text evidence="2">Belongs to the major facilitator superfamily.</text>
</comment>
<feature type="transmembrane region" description="Helical" evidence="7">
    <location>
        <begin position="318"/>
        <end position="340"/>
    </location>
</feature>
<dbReference type="EMBL" id="CP003236">
    <property type="protein sequence ID" value="AFK52096.1"/>
    <property type="molecule type" value="Genomic_DNA"/>
</dbReference>
<evidence type="ECO:0000256" key="5">
    <source>
        <dbReference type="ARBA" id="ARBA00022989"/>
    </source>
</evidence>
<evidence type="ECO:0000256" key="2">
    <source>
        <dbReference type="ARBA" id="ARBA00008335"/>
    </source>
</evidence>
<dbReference type="eggNOG" id="COG2814">
    <property type="taxonomic scope" value="Bacteria"/>
</dbReference>
<dbReference type="STRING" id="1110502.TMO_0257"/>
<name>I3TH58_TISMK</name>
<dbReference type="Proteomes" id="UP000005258">
    <property type="component" value="Chromosome"/>
</dbReference>
<feature type="transmembrane region" description="Helical" evidence="7">
    <location>
        <begin position="87"/>
        <end position="104"/>
    </location>
</feature>
<dbReference type="GO" id="GO:0022857">
    <property type="term" value="F:transmembrane transporter activity"/>
    <property type="evidence" value="ECO:0007669"/>
    <property type="project" value="InterPro"/>
</dbReference>
<feature type="transmembrane region" description="Helical" evidence="7">
    <location>
        <begin position="259"/>
        <end position="281"/>
    </location>
</feature>
<gene>
    <name evidence="8" type="ordered locus">TMO_0257</name>
</gene>
<keyword evidence="3" id="KW-0813">Transport</keyword>
<dbReference type="GO" id="GO:0016020">
    <property type="term" value="C:membrane"/>
    <property type="evidence" value="ECO:0007669"/>
    <property type="project" value="UniProtKB-SubCell"/>
</dbReference>
<comment type="subcellular location">
    <subcellularLocation>
        <location evidence="1">Membrane</location>
        <topology evidence="1">Multi-pass membrane protein</topology>
    </subcellularLocation>
</comment>
<reference evidence="8 9" key="1">
    <citation type="journal article" date="2012" name="J. Am. Chem. Soc.">
        <title>Bacterial biosynthesis and maturation of the didemnin anti-cancer agents.</title>
        <authorList>
            <person name="Xu Y."/>
            <person name="Kersten R.D."/>
            <person name="Nam S.J."/>
            <person name="Lu L."/>
            <person name="Al-Suwailem A.M."/>
            <person name="Zheng H."/>
            <person name="Fenical W."/>
            <person name="Dorrestein P.C."/>
            <person name="Moore B.S."/>
            <person name="Qian P.Y."/>
        </authorList>
    </citation>
    <scope>NUCLEOTIDE SEQUENCE [LARGE SCALE GENOMIC DNA]</scope>
    <source>
        <strain evidence="8 9">KA081020-065</strain>
    </source>
</reference>
<dbReference type="InterPro" id="IPR011701">
    <property type="entry name" value="MFS"/>
</dbReference>
<feature type="transmembrane region" description="Helical" evidence="7">
    <location>
        <begin position="110"/>
        <end position="137"/>
    </location>
</feature>
<dbReference type="SUPFAM" id="SSF103473">
    <property type="entry name" value="MFS general substrate transporter"/>
    <property type="match status" value="1"/>
</dbReference>
<evidence type="ECO:0000313" key="9">
    <source>
        <dbReference type="Proteomes" id="UP000005258"/>
    </source>
</evidence>
<keyword evidence="9" id="KW-1185">Reference proteome</keyword>
<proteinExistence type="inferred from homology"/>
<dbReference type="InterPro" id="IPR036259">
    <property type="entry name" value="MFS_trans_sf"/>
</dbReference>
<keyword evidence="6 7" id="KW-0472">Membrane</keyword>
<feature type="transmembrane region" description="Helical" evidence="7">
    <location>
        <begin position="293"/>
        <end position="312"/>
    </location>
</feature>
<feature type="transmembrane region" description="Helical" evidence="7">
    <location>
        <begin position="15"/>
        <end position="34"/>
    </location>
</feature>
<organism evidence="8 9">
    <name type="scientific">Tistrella mobilis (strain KA081020-065)</name>
    <dbReference type="NCBI Taxonomy" id="1110502"/>
    <lineage>
        <taxon>Bacteria</taxon>
        <taxon>Pseudomonadati</taxon>
        <taxon>Pseudomonadota</taxon>
        <taxon>Alphaproteobacteria</taxon>
        <taxon>Geminicoccales</taxon>
        <taxon>Geminicoccaceae</taxon>
        <taxon>Tistrella</taxon>
    </lineage>
</organism>
<dbReference type="PANTHER" id="PTHR12778:SF10">
    <property type="entry name" value="MAJOR FACILITATOR SUPERFAMILY DOMAIN-CONTAINING PROTEIN 3"/>
    <property type="match status" value="1"/>
</dbReference>
<dbReference type="Pfam" id="PF07690">
    <property type="entry name" value="MFS_1"/>
    <property type="match status" value="1"/>
</dbReference>
<feature type="transmembrane region" description="Helical" evidence="7">
    <location>
        <begin position="149"/>
        <end position="170"/>
    </location>
</feature>
<evidence type="ECO:0000256" key="4">
    <source>
        <dbReference type="ARBA" id="ARBA00022692"/>
    </source>
</evidence>
<keyword evidence="4 7" id="KW-0812">Transmembrane</keyword>
<feature type="transmembrane region" description="Helical" evidence="7">
    <location>
        <begin position="229"/>
        <end position="253"/>
    </location>
</feature>
<dbReference type="RefSeq" id="WP_014743776.1">
    <property type="nucleotide sequence ID" value="NC_017956.1"/>
</dbReference>
<dbReference type="HOGENOM" id="CLU_029352_4_2_5"/>
<evidence type="ECO:0000256" key="1">
    <source>
        <dbReference type="ARBA" id="ARBA00004141"/>
    </source>
</evidence>
<dbReference type="Gene3D" id="1.20.1250.20">
    <property type="entry name" value="MFS general substrate transporter like domains"/>
    <property type="match status" value="2"/>
</dbReference>
<dbReference type="AlphaFoldDB" id="I3TH58"/>
<dbReference type="PANTHER" id="PTHR12778">
    <property type="entry name" value="SOLUTE CARRIER FAMILY 33 ACETYL-COA TRANSPORTER -RELATED"/>
    <property type="match status" value="1"/>
</dbReference>
<sequence>MGALIPSAATPPGRVLAVIAGIYVTQSTIGGLTFQGLPTSLRAGGAGYEVISLVSLLMLPWALKFLWAPAVERLRRPIGGGRRSRRIVLGGQILAILTITLLAVGDAPPLPAMVLAALAVAALITATVDIGCDAYAVEQLPPRLRGLGNVMQVGGGYLGALIGGGAFLVLLDHTGWRVAILAMVAIMILLTLPMAMTREGRPAIDGADAGAGIHRPSLRHAFARRPVRIGLVVVLAVQAGLRLAMGLTGPLLVDGGVSLATIGLVTGAGGMALSIAGTVAAGIALRRIAPEHLLAPLVATQAVLLGAIAAAIPAGLPASWIMAVLLVLSMIQGASFVALYSAMMGWAASPQAGVDFTLLQCADAAIAAVAGLSGGLIAAALGLDATFALAAGTAAAAALLTPRLLRHGARPETLPA</sequence>
<protein>
    <submittedName>
        <fullName evidence="8">Major facilitator superfamily domain-containing protein 3</fullName>
    </submittedName>
</protein>
<evidence type="ECO:0000313" key="8">
    <source>
        <dbReference type="EMBL" id="AFK52096.1"/>
    </source>
</evidence>
<evidence type="ECO:0000256" key="7">
    <source>
        <dbReference type="SAM" id="Phobius"/>
    </source>
</evidence>